<dbReference type="InterPro" id="IPR002110">
    <property type="entry name" value="Ankyrin_rpt"/>
</dbReference>
<sequence length="283" mass="30323">MGRSITSTHCNQTSLPAVFDAPRSPGVLSPNPLHVAAKAGNLETARLLLDAGASPAATWNQDQCQPLHLAVENKDVAMTTLLLDRGAPIDDEIGCDGRSESALQHACWSGDLELVKLLVDRGANLEHEGHYGTALGFAVHGRKLDVVKFLLEHGADATVDHPLYILFVGRTPLPHSASLLYNAMGLRPPVSERGQRKNANKKPAKWVGLPLSKGKKTLMALLLAHGATKNGVMETILKHLTALAKVAQHTEQEYLEVIAEMFKEAEDAIPEVLAAGAPSETNV</sequence>
<dbReference type="InterPro" id="IPR036770">
    <property type="entry name" value="Ankyrin_rpt-contain_sf"/>
</dbReference>
<dbReference type="Gene3D" id="1.25.40.20">
    <property type="entry name" value="Ankyrin repeat-containing domain"/>
    <property type="match status" value="1"/>
</dbReference>
<keyword evidence="1" id="KW-0677">Repeat</keyword>
<dbReference type="Proteomes" id="UP000623467">
    <property type="component" value="Unassembled WGS sequence"/>
</dbReference>
<keyword evidence="5" id="KW-1185">Reference proteome</keyword>
<dbReference type="EMBL" id="JACAZH010000004">
    <property type="protein sequence ID" value="KAF7370098.1"/>
    <property type="molecule type" value="Genomic_DNA"/>
</dbReference>
<dbReference type="SUPFAM" id="SSF48403">
    <property type="entry name" value="Ankyrin repeat"/>
    <property type="match status" value="1"/>
</dbReference>
<reference evidence="4" key="1">
    <citation type="submission" date="2020-05" db="EMBL/GenBank/DDBJ databases">
        <title>Mycena genomes resolve the evolution of fungal bioluminescence.</title>
        <authorList>
            <person name="Tsai I.J."/>
        </authorList>
    </citation>
    <scope>NUCLEOTIDE SEQUENCE</scope>
    <source>
        <strain evidence="4">160909Yilan</strain>
    </source>
</reference>
<dbReference type="PANTHER" id="PTHR24193:SF121">
    <property type="entry name" value="ADA2A-CONTAINING COMPLEX COMPONENT 3, ISOFORM D"/>
    <property type="match status" value="1"/>
</dbReference>
<dbReference type="GO" id="GO:0045944">
    <property type="term" value="P:positive regulation of transcription by RNA polymerase II"/>
    <property type="evidence" value="ECO:0007669"/>
    <property type="project" value="TreeGrafter"/>
</dbReference>
<dbReference type="PROSITE" id="PS50297">
    <property type="entry name" value="ANK_REP_REGION"/>
    <property type="match status" value="3"/>
</dbReference>
<dbReference type="PRINTS" id="PR01415">
    <property type="entry name" value="ANKYRIN"/>
</dbReference>
<feature type="repeat" description="ANK" evidence="3">
    <location>
        <begin position="28"/>
        <end position="60"/>
    </location>
</feature>
<evidence type="ECO:0000313" key="5">
    <source>
        <dbReference type="Proteomes" id="UP000623467"/>
    </source>
</evidence>
<dbReference type="AlphaFoldDB" id="A0A8H6YZW2"/>
<dbReference type="SMART" id="SM00248">
    <property type="entry name" value="ANK"/>
    <property type="match status" value="4"/>
</dbReference>
<gene>
    <name evidence="4" type="ORF">MSAN_00639800</name>
</gene>
<comment type="caution">
    <text evidence="4">The sequence shown here is derived from an EMBL/GenBank/DDBJ whole genome shotgun (WGS) entry which is preliminary data.</text>
</comment>
<proteinExistence type="predicted"/>
<dbReference type="PANTHER" id="PTHR24193">
    <property type="entry name" value="ANKYRIN REPEAT PROTEIN"/>
    <property type="match status" value="1"/>
</dbReference>
<accession>A0A8H6YZW2</accession>
<dbReference type="InterPro" id="IPR050663">
    <property type="entry name" value="Ankyrin-SOCS_Box"/>
</dbReference>
<protein>
    <submittedName>
        <fullName evidence="4">Uncharacterized protein</fullName>
    </submittedName>
</protein>
<dbReference type="GO" id="GO:0005634">
    <property type="term" value="C:nucleus"/>
    <property type="evidence" value="ECO:0007669"/>
    <property type="project" value="TreeGrafter"/>
</dbReference>
<evidence type="ECO:0000256" key="2">
    <source>
        <dbReference type="ARBA" id="ARBA00023043"/>
    </source>
</evidence>
<feature type="repeat" description="ANK" evidence="3">
    <location>
        <begin position="98"/>
        <end position="130"/>
    </location>
</feature>
<evidence type="ECO:0000313" key="4">
    <source>
        <dbReference type="EMBL" id="KAF7370098.1"/>
    </source>
</evidence>
<dbReference type="PROSITE" id="PS50088">
    <property type="entry name" value="ANK_REPEAT"/>
    <property type="match status" value="4"/>
</dbReference>
<evidence type="ECO:0000256" key="3">
    <source>
        <dbReference type="PROSITE-ProRule" id="PRU00023"/>
    </source>
</evidence>
<dbReference type="OrthoDB" id="194358at2759"/>
<dbReference type="GO" id="GO:0000976">
    <property type="term" value="F:transcription cis-regulatory region binding"/>
    <property type="evidence" value="ECO:0007669"/>
    <property type="project" value="TreeGrafter"/>
</dbReference>
<organism evidence="4 5">
    <name type="scientific">Mycena sanguinolenta</name>
    <dbReference type="NCBI Taxonomy" id="230812"/>
    <lineage>
        <taxon>Eukaryota</taxon>
        <taxon>Fungi</taxon>
        <taxon>Dikarya</taxon>
        <taxon>Basidiomycota</taxon>
        <taxon>Agaricomycotina</taxon>
        <taxon>Agaricomycetes</taxon>
        <taxon>Agaricomycetidae</taxon>
        <taxon>Agaricales</taxon>
        <taxon>Marasmiineae</taxon>
        <taxon>Mycenaceae</taxon>
        <taxon>Mycena</taxon>
    </lineage>
</organism>
<name>A0A8H6YZW2_9AGAR</name>
<dbReference type="Pfam" id="PF12796">
    <property type="entry name" value="Ank_2"/>
    <property type="match status" value="2"/>
</dbReference>
<evidence type="ECO:0000256" key="1">
    <source>
        <dbReference type="ARBA" id="ARBA00022737"/>
    </source>
</evidence>
<feature type="repeat" description="ANK" evidence="3">
    <location>
        <begin position="130"/>
        <end position="162"/>
    </location>
</feature>
<keyword evidence="2 3" id="KW-0040">ANK repeat</keyword>
<feature type="repeat" description="ANK" evidence="3">
    <location>
        <begin position="62"/>
        <end position="90"/>
    </location>
</feature>